<accession>A0A3M6TJM7</accession>
<evidence type="ECO:0008006" key="11">
    <source>
        <dbReference type="Google" id="ProtNLM"/>
    </source>
</evidence>
<evidence type="ECO:0000256" key="3">
    <source>
        <dbReference type="ARBA" id="ARBA00023242"/>
    </source>
</evidence>
<keyword evidence="2 4" id="KW-0694">RNA-binding</keyword>
<dbReference type="EMBL" id="RCHS01003477">
    <property type="protein sequence ID" value="RMX41570.1"/>
    <property type="molecule type" value="Genomic_DNA"/>
</dbReference>
<dbReference type="GO" id="GO:0008033">
    <property type="term" value="P:tRNA processing"/>
    <property type="evidence" value="ECO:0007669"/>
    <property type="project" value="TreeGrafter"/>
</dbReference>
<dbReference type="PANTHER" id="PTHR22792">
    <property type="entry name" value="LUPUS LA PROTEIN-RELATED"/>
    <property type="match status" value="1"/>
</dbReference>
<dbReference type="PRINTS" id="PR00302">
    <property type="entry name" value="LUPUSLA"/>
</dbReference>
<organism evidence="9 10">
    <name type="scientific">Pocillopora damicornis</name>
    <name type="common">Cauliflower coral</name>
    <name type="synonym">Millepora damicornis</name>
    <dbReference type="NCBI Taxonomy" id="46731"/>
    <lineage>
        <taxon>Eukaryota</taxon>
        <taxon>Metazoa</taxon>
        <taxon>Cnidaria</taxon>
        <taxon>Anthozoa</taxon>
        <taxon>Hexacorallia</taxon>
        <taxon>Scleractinia</taxon>
        <taxon>Astrocoeniina</taxon>
        <taxon>Pocilloporidae</taxon>
        <taxon>Pocillopora</taxon>
    </lineage>
</organism>
<dbReference type="Pfam" id="PF08777">
    <property type="entry name" value="RRM_3"/>
    <property type="match status" value="1"/>
</dbReference>
<feature type="compositionally biased region" description="Basic and acidic residues" evidence="5">
    <location>
        <begin position="361"/>
        <end position="398"/>
    </location>
</feature>
<evidence type="ECO:0000259" key="7">
    <source>
        <dbReference type="PROSITE" id="PS50961"/>
    </source>
</evidence>
<dbReference type="SMART" id="SM00715">
    <property type="entry name" value="LA"/>
    <property type="match status" value="1"/>
</dbReference>
<feature type="region of interest" description="Disordered" evidence="5">
    <location>
        <begin position="196"/>
        <end position="232"/>
    </location>
</feature>
<dbReference type="SUPFAM" id="SSF54928">
    <property type="entry name" value="RNA-binding domain, RBD"/>
    <property type="match status" value="1"/>
</dbReference>
<sequence>MAENDAVNGNKEAPTDLEKKIIKQVEFYFGDKNLPKDRFLRQKAEEDDGWITLECLATFNRLKALSGDTDVIANALRKSDAGLVEITEDNKKIRRVSSKPLPENTVEARQTAKSKTVYCKGFPKDSSLDQLEEFFASYGKVIYIIMRKDLERAFKGSVFVEFATVDEAKAFTSLETVKFNDEELIKMMKGDYYKKKERENPHKKEENKRKAEKNDDAKETKEESKEDAEEKEEALKYDNGCVLHFKNVGEQTSREDLKSLFGEHEDIAWVDFTRGETEGFIRFSKEGGAQRAIDALKEANDGKILIRDVETTLRVLEGEEEKNYWLKTKEDREKAKQKKGRKFKGGQGGRGGRPQRKRRTSDRLEGKRNDGNDEKSTATHTRFDEGEPSAKKTKTDDD</sequence>
<dbReference type="STRING" id="46731.A0A3M6TJM7"/>
<feature type="compositionally biased region" description="Basic residues" evidence="5">
    <location>
        <begin position="335"/>
        <end position="344"/>
    </location>
</feature>
<evidence type="ECO:0000259" key="6">
    <source>
        <dbReference type="PROSITE" id="PS50102"/>
    </source>
</evidence>
<dbReference type="InterPro" id="IPR006630">
    <property type="entry name" value="La_HTH"/>
</dbReference>
<dbReference type="Proteomes" id="UP000275408">
    <property type="component" value="Unassembled WGS sequence"/>
</dbReference>
<evidence type="ECO:0000259" key="8">
    <source>
        <dbReference type="PROSITE" id="PS51939"/>
    </source>
</evidence>
<dbReference type="InterPro" id="IPR045180">
    <property type="entry name" value="La_dom_prot"/>
</dbReference>
<keyword evidence="10" id="KW-1185">Reference proteome</keyword>
<dbReference type="InterPro" id="IPR036390">
    <property type="entry name" value="WH_DNA-bd_sf"/>
</dbReference>
<gene>
    <name evidence="9" type="ORF">pdam_00008634</name>
</gene>
<feature type="domain" description="HTH La-type RNA-binding" evidence="7">
    <location>
        <begin position="11"/>
        <end position="103"/>
    </location>
</feature>
<dbReference type="SMART" id="SM00360">
    <property type="entry name" value="RRM"/>
    <property type="match status" value="2"/>
</dbReference>
<dbReference type="Gene3D" id="1.10.10.10">
    <property type="entry name" value="Winged helix-like DNA-binding domain superfamily/Winged helix DNA-binding domain"/>
    <property type="match status" value="1"/>
</dbReference>
<dbReference type="PROSITE" id="PS50102">
    <property type="entry name" value="RRM"/>
    <property type="match status" value="2"/>
</dbReference>
<keyword evidence="3" id="KW-0539">Nucleus</keyword>
<reference evidence="9 10" key="1">
    <citation type="journal article" date="2018" name="Sci. Rep.">
        <title>Comparative analysis of the Pocillopora damicornis genome highlights role of immune system in coral evolution.</title>
        <authorList>
            <person name="Cunning R."/>
            <person name="Bay R.A."/>
            <person name="Gillette P."/>
            <person name="Baker A.C."/>
            <person name="Traylor-Knowles N."/>
        </authorList>
    </citation>
    <scope>NUCLEOTIDE SEQUENCE [LARGE SCALE GENOMIC DNA]</scope>
    <source>
        <strain evidence="9">RSMAS</strain>
        <tissue evidence="9">Whole animal</tissue>
    </source>
</reference>
<dbReference type="InterPro" id="IPR000504">
    <property type="entry name" value="RRM_dom"/>
</dbReference>
<evidence type="ECO:0000256" key="4">
    <source>
        <dbReference type="PROSITE-ProRule" id="PRU00332"/>
    </source>
</evidence>
<feature type="domain" description="RRM" evidence="6">
    <location>
        <begin position="115"/>
        <end position="200"/>
    </location>
</feature>
<feature type="region of interest" description="Disordered" evidence="5">
    <location>
        <begin position="324"/>
        <end position="398"/>
    </location>
</feature>
<feature type="compositionally biased region" description="Basic and acidic residues" evidence="5">
    <location>
        <begin position="196"/>
        <end position="224"/>
    </location>
</feature>
<dbReference type="Pfam" id="PF05383">
    <property type="entry name" value="La"/>
    <property type="match status" value="1"/>
</dbReference>
<dbReference type="PROSITE" id="PS50961">
    <property type="entry name" value="HTH_LA"/>
    <property type="match status" value="1"/>
</dbReference>
<dbReference type="InterPro" id="IPR012677">
    <property type="entry name" value="Nucleotide-bd_a/b_plait_sf"/>
</dbReference>
<evidence type="ECO:0000256" key="2">
    <source>
        <dbReference type="ARBA" id="ARBA00022884"/>
    </source>
</evidence>
<feature type="domain" description="XRRM" evidence="8">
    <location>
        <begin position="236"/>
        <end position="358"/>
    </location>
</feature>
<comment type="subcellular location">
    <subcellularLocation>
        <location evidence="1">Nucleus</location>
    </subcellularLocation>
</comment>
<feature type="domain" description="RRM" evidence="6">
    <location>
        <begin position="241"/>
        <end position="320"/>
    </location>
</feature>
<evidence type="ECO:0000313" key="10">
    <source>
        <dbReference type="Proteomes" id="UP000275408"/>
    </source>
</evidence>
<name>A0A3M6TJM7_POCDA</name>
<feature type="compositionally biased region" description="Basic and acidic residues" evidence="5">
    <location>
        <begin position="324"/>
        <end position="334"/>
    </location>
</feature>
<dbReference type="PROSITE" id="PS51939">
    <property type="entry name" value="XRRM"/>
    <property type="match status" value="1"/>
</dbReference>
<dbReference type="GO" id="GO:0005634">
    <property type="term" value="C:nucleus"/>
    <property type="evidence" value="ECO:0007669"/>
    <property type="project" value="UniProtKB-SubCell"/>
</dbReference>
<dbReference type="CDD" id="cd12291">
    <property type="entry name" value="RRM1_La"/>
    <property type="match status" value="1"/>
</dbReference>
<dbReference type="CDD" id="cd08028">
    <property type="entry name" value="LARP_3"/>
    <property type="match status" value="1"/>
</dbReference>
<dbReference type="OrthoDB" id="439993at2759"/>
<dbReference type="Pfam" id="PF00076">
    <property type="entry name" value="RRM_1"/>
    <property type="match status" value="1"/>
</dbReference>
<proteinExistence type="predicted"/>
<comment type="caution">
    <text evidence="9">The sequence shown here is derived from an EMBL/GenBank/DDBJ whole genome shotgun (WGS) entry which is preliminary data.</text>
</comment>
<dbReference type="InterPro" id="IPR036388">
    <property type="entry name" value="WH-like_DNA-bd_sf"/>
</dbReference>
<dbReference type="GO" id="GO:0045727">
    <property type="term" value="P:positive regulation of translation"/>
    <property type="evidence" value="ECO:0007669"/>
    <property type="project" value="TreeGrafter"/>
</dbReference>
<dbReference type="CDD" id="cd12541">
    <property type="entry name" value="RRM2_La"/>
    <property type="match status" value="1"/>
</dbReference>
<dbReference type="AlphaFoldDB" id="A0A3M6TJM7"/>
<dbReference type="GO" id="GO:0010494">
    <property type="term" value="C:cytoplasmic stress granule"/>
    <property type="evidence" value="ECO:0007669"/>
    <property type="project" value="TreeGrafter"/>
</dbReference>
<dbReference type="OMA" id="QFERSIY"/>
<dbReference type="PANTHER" id="PTHR22792:SF166">
    <property type="entry name" value="LUPUS LA PROTEIN HOMOLOG"/>
    <property type="match status" value="1"/>
</dbReference>
<dbReference type="InterPro" id="IPR014886">
    <property type="entry name" value="La_xRRM"/>
</dbReference>
<dbReference type="GO" id="GO:0005829">
    <property type="term" value="C:cytosol"/>
    <property type="evidence" value="ECO:0007669"/>
    <property type="project" value="TreeGrafter"/>
</dbReference>
<dbReference type="Gene3D" id="3.30.70.330">
    <property type="match status" value="2"/>
</dbReference>
<dbReference type="GO" id="GO:1990904">
    <property type="term" value="C:ribonucleoprotein complex"/>
    <property type="evidence" value="ECO:0007669"/>
    <property type="project" value="UniProtKB-UniRule"/>
</dbReference>
<dbReference type="InterPro" id="IPR002344">
    <property type="entry name" value="Lupus_La"/>
</dbReference>
<dbReference type="InterPro" id="IPR035979">
    <property type="entry name" value="RBD_domain_sf"/>
</dbReference>
<dbReference type="SUPFAM" id="SSF46785">
    <property type="entry name" value="Winged helix' DNA-binding domain"/>
    <property type="match status" value="1"/>
</dbReference>
<evidence type="ECO:0000313" key="9">
    <source>
        <dbReference type="EMBL" id="RMX41570.1"/>
    </source>
</evidence>
<dbReference type="GO" id="GO:0003729">
    <property type="term" value="F:mRNA binding"/>
    <property type="evidence" value="ECO:0007669"/>
    <property type="project" value="TreeGrafter"/>
</dbReference>
<evidence type="ECO:0000256" key="1">
    <source>
        <dbReference type="ARBA" id="ARBA00004123"/>
    </source>
</evidence>
<evidence type="ECO:0000256" key="5">
    <source>
        <dbReference type="SAM" id="MobiDB-lite"/>
    </source>
</evidence>
<protein>
    <recommendedName>
        <fullName evidence="11">Lupus La protein</fullName>
    </recommendedName>
</protein>